<dbReference type="GeneID" id="42858162"/>
<protein>
    <submittedName>
        <fullName evidence="3">Uncharacterized protein</fullName>
    </submittedName>
</protein>
<reference evidence="3" key="1">
    <citation type="submission" date="2015-02" db="EMBL/GenBank/DDBJ databases">
        <title>A novel member of the family Ruminococcaceae isolated from human feces.</title>
        <authorList>
            <person name="Shkoporov A.N."/>
            <person name="Chaplin A.V."/>
            <person name="Motuzova O.V."/>
            <person name="Kafarskaia L.I."/>
            <person name="Khokhlova E.V."/>
            <person name="Efimov B.A."/>
        </authorList>
    </citation>
    <scope>NUCLEOTIDE SEQUENCE [LARGE SCALE GENOMIC DNA]</scope>
    <source>
        <strain evidence="3">585-1</strain>
    </source>
</reference>
<evidence type="ECO:0000313" key="3">
    <source>
        <dbReference type="EMBL" id="KJF38698.1"/>
    </source>
</evidence>
<accession>A0A0D8IYW0</accession>
<dbReference type="RefSeq" id="WP_050006348.1">
    <property type="nucleotide sequence ID" value="NZ_CAUBPW010000036.1"/>
</dbReference>
<feature type="region of interest" description="Disordered" evidence="2">
    <location>
        <begin position="444"/>
        <end position="509"/>
    </location>
</feature>
<dbReference type="Gene3D" id="1.20.5.340">
    <property type="match status" value="1"/>
</dbReference>
<feature type="region of interest" description="Disordered" evidence="2">
    <location>
        <begin position="1"/>
        <end position="20"/>
    </location>
</feature>
<keyword evidence="4" id="KW-1185">Reference proteome</keyword>
<keyword evidence="1" id="KW-0175">Coiled coil</keyword>
<proteinExistence type="predicted"/>
<feature type="region of interest" description="Disordered" evidence="2">
    <location>
        <begin position="280"/>
        <end position="306"/>
    </location>
</feature>
<feature type="coiled-coil region" evidence="1">
    <location>
        <begin position="48"/>
        <end position="145"/>
    </location>
</feature>
<sequence>MQTLEEKQQDGMTGAGPETEFHTELFGFNRVEVLSYIERISAANAEKARALEDTIAALQKDLTGVRRQGSTLAQKAKQVFNELENQKKRAEDAVAEAAALRTEVDKANDEIAAVRSRLFAREQENAALKSDNARLSETVDDLTRALTRRGAPLPTGQNASASGSSGDQALLQQAQLKARDILRAADAQATAHIEKAKEDAAAIVAQAKVEKSKAKAGLAESADGIAASIAVLKAQLAAVDAKILAATGDLQKATDGITAALGNTERSLSSLGAQVERFPENAPAAQPQPAQPAAPPAPQEPAPAREYAVQEHAAYPVREGRSVRDGAVPAFAPDSEYDRYVRARREEDAYYSALRRVRYEDELRDRFYEEERLRQEALRRIRYDEALREQEYARRCGPDHRAPYAAAPEGGYPLYASRRDDRFDRAPALGRDGGAAVVQAREADLPQTAAAGRHAAVQQPMAPMPSSVPPAAEEPQQELQPPAFEASRPRYRATNGRPLPGRNVTPQGDRPAVLEEQYDAVQHAARGGAPGNAPYDIPEAPAQPVVQKVEIPQVPPKEPPESGSQIPFGKPHAPRAMPFAPFDPYTPHTAPYIEPDAEAARILNTPPPPPPRGTEAKQPYVPQPTPIAPSVPLSGPYARPSAAAVAGTPQAQPAPARTEEPVIIPYSAPIPPMGSKADAGEAAAASAARKGEASPAAPVSGQKKPEMQRAQEPSAPSVGAAAKPPVFTAPRGQQKQGSALSDDLLANLNALLNGGQEP</sequence>
<feature type="compositionally biased region" description="Low complexity" evidence="2">
    <location>
        <begin position="676"/>
        <end position="698"/>
    </location>
</feature>
<feature type="compositionally biased region" description="Polar residues" evidence="2">
    <location>
        <begin position="155"/>
        <end position="167"/>
    </location>
</feature>
<gene>
    <name evidence="3" type="ORF">TQ39_16575</name>
</gene>
<evidence type="ECO:0000313" key="4">
    <source>
        <dbReference type="Proteomes" id="UP000032483"/>
    </source>
</evidence>
<dbReference type="EMBL" id="JXXK01000033">
    <property type="protein sequence ID" value="KJF38698.1"/>
    <property type="molecule type" value="Genomic_DNA"/>
</dbReference>
<feature type="region of interest" description="Disordered" evidence="2">
    <location>
        <begin position="148"/>
        <end position="168"/>
    </location>
</feature>
<dbReference type="Proteomes" id="UP000032483">
    <property type="component" value="Unassembled WGS sequence"/>
</dbReference>
<feature type="region of interest" description="Disordered" evidence="2">
    <location>
        <begin position="553"/>
        <end position="741"/>
    </location>
</feature>
<feature type="compositionally biased region" description="Pro residues" evidence="2">
    <location>
        <begin position="289"/>
        <end position="301"/>
    </location>
</feature>
<organism evidence="3 4">
    <name type="scientific">Ruthenibacterium lactatiformans</name>
    <dbReference type="NCBI Taxonomy" id="1550024"/>
    <lineage>
        <taxon>Bacteria</taxon>
        <taxon>Bacillati</taxon>
        <taxon>Bacillota</taxon>
        <taxon>Clostridia</taxon>
        <taxon>Eubacteriales</taxon>
        <taxon>Oscillospiraceae</taxon>
        <taxon>Ruthenibacterium</taxon>
    </lineage>
</organism>
<dbReference type="AlphaFoldDB" id="A0A0D8IYW0"/>
<evidence type="ECO:0000256" key="2">
    <source>
        <dbReference type="SAM" id="MobiDB-lite"/>
    </source>
</evidence>
<comment type="caution">
    <text evidence="3">The sequence shown here is derived from an EMBL/GenBank/DDBJ whole genome shotgun (WGS) entry which is preliminary data.</text>
</comment>
<name>A0A0D8IYW0_9FIRM</name>
<evidence type="ECO:0000256" key="1">
    <source>
        <dbReference type="SAM" id="Coils"/>
    </source>
</evidence>